<keyword evidence="1" id="KW-0808">Transferase</keyword>
<keyword evidence="5" id="KW-0902">Two-component regulatory system</keyword>
<proteinExistence type="predicted"/>
<evidence type="ECO:0000256" key="4">
    <source>
        <dbReference type="ARBA" id="ARBA00022840"/>
    </source>
</evidence>
<feature type="transmembrane region" description="Helical" evidence="6">
    <location>
        <begin position="26"/>
        <end position="43"/>
    </location>
</feature>
<accession>A0A383R4X6</accession>
<evidence type="ECO:0000313" key="8">
    <source>
        <dbReference type="EMBL" id="SYX81883.1"/>
    </source>
</evidence>
<keyword evidence="2" id="KW-0547">Nucleotide-binding</keyword>
<dbReference type="Gene3D" id="3.30.565.10">
    <property type="entry name" value="Histidine kinase-like ATPase, C-terminal domain"/>
    <property type="match status" value="1"/>
</dbReference>
<name>A0A383R4X6_PAEAL</name>
<evidence type="ECO:0000313" key="9">
    <source>
        <dbReference type="Proteomes" id="UP000304148"/>
    </source>
</evidence>
<protein>
    <submittedName>
        <fullName evidence="8">Two-component system, NarL family, secretion system sensor histidine kinase SalK</fullName>
    </submittedName>
</protein>
<evidence type="ECO:0000256" key="6">
    <source>
        <dbReference type="SAM" id="Phobius"/>
    </source>
</evidence>
<evidence type="ECO:0000256" key="5">
    <source>
        <dbReference type="ARBA" id="ARBA00023012"/>
    </source>
</evidence>
<dbReference type="InterPro" id="IPR036890">
    <property type="entry name" value="HATPase_C_sf"/>
</dbReference>
<feature type="transmembrane region" description="Helical" evidence="6">
    <location>
        <begin position="55"/>
        <end position="72"/>
    </location>
</feature>
<keyword evidence="6" id="KW-0812">Transmembrane</keyword>
<dbReference type="InterPro" id="IPR005467">
    <property type="entry name" value="His_kinase_dom"/>
</dbReference>
<feature type="transmembrane region" description="Helical" evidence="6">
    <location>
        <begin position="236"/>
        <end position="256"/>
    </location>
</feature>
<dbReference type="GO" id="GO:0005524">
    <property type="term" value="F:ATP binding"/>
    <property type="evidence" value="ECO:0007669"/>
    <property type="project" value="UniProtKB-KW"/>
</dbReference>
<dbReference type="GO" id="GO:0000160">
    <property type="term" value="P:phosphorelay signal transduction system"/>
    <property type="evidence" value="ECO:0007669"/>
    <property type="project" value="UniProtKB-KW"/>
</dbReference>
<keyword evidence="3 8" id="KW-0418">Kinase</keyword>
<sequence length="519" mass="59309">MIVNELLIIAYLVHGHLSGFRSDVDVADVIMLVLMFVITLDAVYISSMNLKNSGVLNRFTWLLILSGWYTLLSIDSGDEQFAKLLSFCGSVLLYAVYRFISAFLFQDAAYLYKKQADILLKVACVFTVFLGLIQDSWFHLFYLFQLVLSFGVGIGLCYVHRQRILFVLRNEWKQFGAPALTAALIFFGYVLCFGTNPEFVEGLGIYPFLFLPLLSIHRIALTHAEDSPVMLFRGKSMLILMVGIISLFSLITLLLRLQPSEFFVILHGMLLCMQAYALHLYVFSKIQSNSTCDSSMQSMDSHYARTLLQIKREEAIQRDFSHYLHDGILQDLLSIRNMMNKSDRIEIRGLIMEALNRLNLSIRQQMQEYQPALLHTLTYKENLRNLLGMVQQTYPTRRFSISFECDDTFFLVEPYNYMMYRMLKELAANAFKHSGGTTLDIRLSLNFEQVELRVQDNGIGLKNFEHAGEGLPKGLQSIREQLALIDGSITLEEAHGGGLCVTVKFLMKGEGSYAHYLDR</sequence>
<feature type="transmembrane region" description="Helical" evidence="6">
    <location>
        <begin position="84"/>
        <end position="106"/>
    </location>
</feature>
<evidence type="ECO:0000256" key="3">
    <source>
        <dbReference type="ARBA" id="ARBA00022777"/>
    </source>
</evidence>
<dbReference type="InterPro" id="IPR050482">
    <property type="entry name" value="Sensor_HK_TwoCompSys"/>
</dbReference>
<keyword evidence="6" id="KW-0472">Membrane</keyword>
<feature type="transmembrane region" description="Helical" evidence="6">
    <location>
        <begin position="140"/>
        <end position="160"/>
    </location>
</feature>
<keyword evidence="4" id="KW-0067">ATP-binding</keyword>
<evidence type="ECO:0000259" key="7">
    <source>
        <dbReference type="PROSITE" id="PS50109"/>
    </source>
</evidence>
<dbReference type="Proteomes" id="UP000304148">
    <property type="component" value="Chromosome"/>
</dbReference>
<dbReference type="EMBL" id="LS992241">
    <property type="protein sequence ID" value="SYX81883.1"/>
    <property type="molecule type" value="Genomic_DNA"/>
</dbReference>
<dbReference type="GO" id="GO:0016301">
    <property type="term" value="F:kinase activity"/>
    <property type="evidence" value="ECO:0007669"/>
    <property type="project" value="UniProtKB-KW"/>
</dbReference>
<feature type="transmembrane region" description="Helical" evidence="6">
    <location>
        <begin position="203"/>
        <end position="224"/>
    </location>
</feature>
<dbReference type="AlphaFoldDB" id="A0A383R4X6"/>
<feature type="transmembrane region" description="Helical" evidence="6">
    <location>
        <begin position="118"/>
        <end position="134"/>
    </location>
</feature>
<feature type="transmembrane region" description="Helical" evidence="6">
    <location>
        <begin position="172"/>
        <end position="191"/>
    </location>
</feature>
<dbReference type="PROSITE" id="PS50109">
    <property type="entry name" value="HIS_KIN"/>
    <property type="match status" value="1"/>
</dbReference>
<dbReference type="PANTHER" id="PTHR24421:SF60">
    <property type="entry name" value="SENSOR HISTIDINE KINASE COMP"/>
    <property type="match status" value="1"/>
</dbReference>
<feature type="domain" description="Histidine kinase" evidence="7">
    <location>
        <begin position="319"/>
        <end position="509"/>
    </location>
</feature>
<dbReference type="CDD" id="cd16917">
    <property type="entry name" value="HATPase_UhpB-NarQ-NarX-like"/>
    <property type="match status" value="1"/>
</dbReference>
<dbReference type="Pfam" id="PF02518">
    <property type="entry name" value="HATPase_c"/>
    <property type="match status" value="1"/>
</dbReference>
<organism evidence="8 9">
    <name type="scientific">Paenibacillus alvei</name>
    <name type="common">Bacillus alvei</name>
    <dbReference type="NCBI Taxonomy" id="44250"/>
    <lineage>
        <taxon>Bacteria</taxon>
        <taxon>Bacillati</taxon>
        <taxon>Bacillota</taxon>
        <taxon>Bacilli</taxon>
        <taxon>Bacillales</taxon>
        <taxon>Paenibacillaceae</taxon>
        <taxon>Paenibacillus</taxon>
    </lineage>
</organism>
<evidence type="ECO:0000256" key="1">
    <source>
        <dbReference type="ARBA" id="ARBA00022679"/>
    </source>
</evidence>
<reference evidence="9" key="1">
    <citation type="submission" date="2018-08" db="EMBL/GenBank/DDBJ databases">
        <authorList>
            <person name="Chevrot R."/>
        </authorList>
    </citation>
    <scope>NUCLEOTIDE SEQUENCE [LARGE SCALE GENOMIC DNA]</scope>
</reference>
<dbReference type="SUPFAM" id="SSF55874">
    <property type="entry name" value="ATPase domain of HSP90 chaperone/DNA topoisomerase II/histidine kinase"/>
    <property type="match status" value="1"/>
</dbReference>
<keyword evidence="6" id="KW-1133">Transmembrane helix</keyword>
<dbReference type="PANTHER" id="PTHR24421">
    <property type="entry name" value="NITRATE/NITRITE SENSOR PROTEIN NARX-RELATED"/>
    <property type="match status" value="1"/>
</dbReference>
<gene>
    <name evidence="8" type="ORF">PBLR_10302</name>
</gene>
<evidence type="ECO:0000256" key="2">
    <source>
        <dbReference type="ARBA" id="ARBA00022741"/>
    </source>
</evidence>
<feature type="transmembrane region" description="Helical" evidence="6">
    <location>
        <begin position="262"/>
        <end position="283"/>
    </location>
</feature>
<dbReference type="InterPro" id="IPR003594">
    <property type="entry name" value="HATPase_dom"/>
</dbReference>